<organism evidence="10 11">
    <name type="scientific">Pseudodesulfovibrio senegalensis</name>
    <dbReference type="NCBI Taxonomy" id="1721087"/>
    <lineage>
        <taxon>Bacteria</taxon>
        <taxon>Pseudomonadati</taxon>
        <taxon>Thermodesulfobacteriota</taxon>
        <taxon>Desulfovibrionia</taxon>
        <taxon>Desulfovibrionales</taxon>
        <taxon>Desulfovibrionaceae</taxon>
    </lineage>
</organism>
<dbReference type="Pfam" id="PF01314">
    <property type="entry name" value="AFOR_C"/>
    <property type="match status" value="1"/>
</dbReference>
<accession>A0A6N6N1Z5</accession>
<dbReference type="SMART" id="SM00790">
    <property type="entry name" value="AFOR_N"/>
    <property type="match status" value="1"/>
</dbReference>
<evidence type="ECO:0000256" key="1">
    <source>
        <dbReference type="ARBA" id="ARBA00001966"/>
    </source>
</evidence>
<keyword evidence="5" id="KW-0560">Oxidoreductase</keyword>
<dbReference type="InterPro" id="IPR013985">
    <property type="entry name" value="Ald_Fedxn_OxRdtase_dom3"/>
</dbReference>
<evidence type="ECO:0000259" key="9">
    <source>
        <dbReference type="SMART" id="SM00790"/>
    </source>
</evidence>
<evidence type="ECO:0000256" key="6">
    <source>
        <dbReference type="ARBA" id="ARBA00023004"/>
    </source>
</evidence>
<evidence type="ECO:0000256" key="3">
    <source>
        <dbReference type="ARBA" id="ARBA00022485"/>
    </source>
</evidence>
<name>A0A6N6N1Z5_9BACT</name>
<evidence type="ECO:0000256" key="7">
    <source>
        <dbReference type="ARBA" id="ARBA00023014"/>
    </source>
</evidence>
<dbReference type="AlphaFoldDB" id="A0A6N6N1Z5"/>
<dbReference type="Gene3D" id="3.60.9.10">
    <property type="entry name" value="Aldehyde ferredoxin oxidoreductase, N-terminal domain"/>
    <property type="match status" value="1"/>
</dbReference>
<gene>
    <name evidence="10" type="ORF">F8A88_09490</name>
</gene>
<evidence type="ECO:0000256" key="2">
    <source>
        <dbReference type="ARBA" id="ARBA00011032"/>
    </source>
</evidence>
<dbReference type="GO" id="GO:0016625">
    <property type="term" value="F:oxidoreductase activity, acting on the aldehyde or oxo group of donors, iron-sulfur protein as acceptor"/>
    <property type="evidence" value="ECO:0007669"/>
    <property type="project" value="InterPro"/>
</dbReference>
<dbReference type="PANTHER" id="PTHR30038">
    <property type="entry name" value="ALDEHYDE FERREDOXIN OXIDOREDUCTASE"/>
    <property type="match status" value="1"/>
</dbReference>
<dbReference type="InterPro" id="IPR036021">
    <property type="entry name" value="Tungsten_al_ferr_oxy-like_C"/>
</dbReference>
<evidence type="ECO:0000256" key="4">
    <source>
        <dbReference type="ARBA" id="ARBA00022723"/>
    </source>
</evidence>
<dbReference type="GO" id="GO:0046872">
    <property type="term" value="F:metal ion binding"/>
    <property type="evidence" value="ECO:0007669"/>
    <property type="project" value="UniProtKB-KW"/>
</dbReference>
<comment type="cofactor">
    <cofactor evidence="1">
        <name>[4Fe-4S] cluster</name>
        <dbReference type="ChEBI" id="CHEBI:49883"/>
    </cofactor>
</comment>
<dbReference type="Proteomes" id="UP000438699">
    <property type="component" value="Unassembled WGS sequence"/>
</dbReference>
<dbReference type="SUPFAM" id="SSF56228">
    <property type="entry name" value="Aldehyde ferredoxin oxidoreductase, N-terminal domain"/>
    <property type="match status" value="1"/>
</dbReference>
<dbReference type="OrthoDB" id="9763894at2"/>
<dbReference type="InterPro" id="IPR013984">
    <property type="entry name" value="Ald_Fedxn_OxRdtase_dom2"/>
</dbReference>
<comment type="cofactor">
    <cofactor evidence="8">
        <name>tungstopterin</name>
        <dbReference type="ChEBI" id="CHEBI:30402"/>
    </cofactor>
</comment>
<dbReference type="InterPro" id="IPR013983">
    <property type="entry name" value="Ald_Fedxn_OxRdtase_N"/>
</dbReference>
<evidence type="ECO:0000256" key="5">
    <source>
        <dbReference type="ARBA" id="ARBA00023002"/>
    </source>
</evidence>
<dbReference type="PANTHER" id="PTHR30038:SF0">
    <property type="entry name" value="TUNGSTEN-CONTAINING ALDEHYDE FERREDOXIN OXIDOREDUCTASE"/>
    <property type="match status" value="1"/>
</dbReference>
<evidence type="ECO:0000313" key="11">
    <source>
        <dbReference type="Proteomes" id="UP000438699"/>
    </source>
</evidence>
<dbReference type="EMBL" id="WAIE01000003">
    <property type="protein sequence ID" value="KAB1441924.1"/>
    <property type="molecule type" value="Genomic_DNA"/>
</dbReference>
<keyword evidence="3" id="KW-0004">4Fe-4S</keyword>
<dbReference type="InterPro" id="IPR001203">
    <property type="entry name" value="OxRdtase_Ald_Fedxn_C"/>
</dbReference>
<keyword evidence="4" id="KW-0479">Metal-binding</keyword>
<dbReference type="InterPro" id="IPR036503">
    <property type="entry name" value="Ald_Fedxn_OxRdtase_N_sf"/>
</dbReference>
<dbReference type="SUPFAM" id="SSF48310">
    <property type="entry name" value="Aldehyde ferredoxin oxidoreductase, C-terminal domains"/>
    <property type="match status" value="1"/>
</dbReference>
<sequence length="609" mass="64004">MHTHCRHGWSGKILHVDLATGNRHEQTPAPDFYRACPGGRSLTMHHILPHCHRQWDDPAMPVVLSTGPLTGTGVPMAHVGRMASRSPLTGTVGDDTLTGTFPAALKHAGYDAVVITGRAPEPVGLTIRDNAVSLVDAASLLTATTNELFDHLERVHGLNKPDGMEGALCIGPSATNGCLLAGVATARHHMTGRGGLGLCLAAKNLRFVAAGGDHAIAIHDPEALERANADIMRLLAASPALMGPYGIRHWGSAAFLDLTHARRMMPTDNFRTTFFSYTHKVNAPAMAAQGALRDRGCPGCPVQCVKTTAGRILPGVDALSHFTALINNADPDMALDAVALCAKLGLDPVSAAATLACNMELSGEAGYGRAELSETLRRMASGGSLGKGAALFAEQCGMPETAMTVKGLELPGYDARGAVGTGLACALSTRGGCHLRAFPVSHEVLRKPVATDRFSLAGKARIIKLAEDAIAGADSLGICSTALLAAGLEEYGRALSAVTGPVAGEPMSVADIVRAGEITCMQERVMNAENGFTEQHDDLPGRFFSAPGTPGPDRETPALDRDEFLNERSAYYAVRGLDDHGRPRPEKLRKLGLADLVFATAEPEQGDET</sequence>
<proteinExistence type="inferred from homology"/>
<comment type="caution">
    <text evidence="10">The sequence shown here is derived from an EMBL/GenBank/DDBJ whole genome shotgun (WGS) entry which is preliminary data.</text>
</comment>
<dbReference type="Gene3D" id="1.10.569.10">
    <property type="entry name" value="Aldehyde Ferredoxin Oxidoreductase Protein, subunit A, domain 2"/>
    <property type="match status" value="1"/>
</dbReference>
<reference evidence="10 11" key="1">
    <citation type="journal article" date="2017" name="Int. J. Syst. Evol. Microbiol.">
        <title>Desulfovibrio senegalensis sp. nov., a mesophilic sulfate reducer isolated from marine sediment.</title>
        <authorList>
            <person name="Thioye A."/>
            <person name="Gam Z.B.A."/>
            <person name="Mbengue M."/>
            <person name="Cayol J.L."/>
            <person name="Joseph-Bartoli M."/>
            <person name="Toure-Kane C."/>
            <person name="Labat M."/>
        </authorList>
    </citation>
    <scope>NUCLEOTIDE SEQUENCE [LARGE SCALE GENOMIC DNA]</scope>
    <source>
        <strain evidence="10 11">DSM 101509</strain>
    </source>
</reference>
<keyword evidence="7" id="KW-0411">Iron-sulfur</keyword>
<dbReference type="Gene3D" id="1.10.599.10">
    <property type="entry name" value="Aldehyde Ferredoxin Oxidoreductase Protein, subunit A, domain 3"/>
    <property type="match status" value="1"/>
</dbReference>
<evidence type="ECO:0000313" key="10">
    <source>
        <dbReference type="EMBL" id="KAB1441924.1"/>
    </source>
</evidence>
<comment type="similarity">
    <text evidence="2">Belongs to the AOR/FOR family.</text>
</comment>
<dbReference type="GO" id="GO:0051539">
    <property type="term" value="F:4 iron, 4 sulfur cluster binding"/>
    <property type="evidence" value="ECO:0007669"/>
    <property type="project" value="UniProtKB-KW"/>
</dbReference>
<evidence type="ECO:0000256" key="8">
    <source>
        <dbReference type="ARBA" id="ARBA00049934"/>
    </source>
</evidence>
<dbReference type="Pfam" id="PF02730">
    <property type="entry name" value="AFOR_N"/>
    <property type="match status" value="1"/>
</dbReference>
<protein>
    <submittedName>
        <fullName evidence="10">Aldehyde ferredoxin oxidoreductase</fullName>
    </submittedName>
</protein>
<dbReference type="InterPro" id="IPR051919">
    <property type="entry name" value="W-dependent_AOR"/>
</dbReference>
<dbReference type="GO" id="GO:0009055">
    <property type="term" value="F:electron transfer activity"/>
    <property type="evidence" value="ECO:0007669"/>
    <property type="project" value="InterPro"/>
</dbReference>
<keyword evidence="11" id="KW-1185">Reference proteome</keyword>
<feature type="domain" description="Aldehyde ferredoxin oxidoreductase N-terminal" evidence="9">
    <location>
        <begin position="9"/>
        <end position="214"/>
    </location>
</feature>
<keyword evidence="6" id="KW-0408">Iron</keyword>